<name>A0A6L3ZGY1_9FLAO</name>
<dbReference type="PANTHER" id="PTHR11203:SF37">
    <property type="entry name" value="INTEGRATOR COMPLEX SUBUNIT 11"/>
    <property type="match status" value="1"/>
</dbReference>
<dbReference type="GO" id="GO:0004521">
    <property type="term" value="F:RNA endonuclease activity"/>
    <property type="evidence" value="ECO:0007669"/>
    <property type="project" value="TreeGrafter"/>
</dbReference>
<dbReference type="AlphaFoldDB" id="A0A6L3ZGY1"/>
<keyword evidence="5" id="KW-1185">Reference proteome</keyword>
<dbReference type="SMART" id="SM00849">
    <property type="entry name" value="Lactamase_B"/>
    <property type="match status" value="1"/>
</dbReference>
<dbReference type="Pfam" id="PF00753">
    <property type="entry name" value="Lactamase_B"/>
    <property type="match status" value="1"/>
</dbReference>
<organism evidence="4 5">
    <name type="scientific">Phaeocystidibacter marisrubri</name>
    <dbReference type="NCBI Taxonomy" id="1577780"/>
    <lineage>
        <taxon>Bacteria</taxon>
        <taxon>Pseudomonadati</taxon>
        <taxon>Bacteroidota</taxon>
        <taxon>Flavobacteriia</taxon>
        <taxon>Flavobacteriales</taxon>
        <taxon>Phaeocystidibacteraceae</taxon>
        <taxon>Phaeocystidibacter</taxon>
    </lineage>
</organism>
<dbReference type="Pfam" id="PF10996">
    <property type="entry name" value="Beta-Casp"/>
    <property type="match status" value="1"/>
</dbReference>
<dbReference type="SMART" id="SM01027">
    <property type="entry name" value="Beta-Casp"/>
    <property type="match status" value="1"/>
</dbReference>
<gene>
    <name evidence="4" type="ORF">F8C82_01580</name>
</gene>
<dbReference type="InterPro" id="IPR001279">
    <property type="entry name" value="Metallo-B-lactamas"/>
</dbReference>
<protein>
    <submittedName>
        <fullName evidence="4">MBL fold metallo-hydrolase</fullName>
    </submittedName>
</protein>
<evidence type="ECO:0000256" key="1">
    <source>
        <dbReference type="ARBA" id="ARBA00022801"/>
    </source>
</evidence>
<dbReference type="Pfam" id="PF07521">
    <property type="entry name" value="RMMBL"/>
    <property type="match status" value="1"/>
</dbReference>
<dbReference type="Proteomes" id="UP000484164">
    <property type="component" value="Unassembled WGS sequence"/>
</dbReference>
<dbReference type="InterPro" id="IPR036866">
    <property type="entry name" value="RibonucZ/Hydroxyglut_hydro"/>
</dbReference>
<dbReference type="Gene3D" id="3.40.50.10890">
    <property type="match status" value="1"/>
</dbReference>
<dbReference type="InterPro" id="IPR011108">
    <property type="entry name" value="RMMBL"/>
</dbReference>
<accession>A0A6L3ZGY1</accession>
<dbReference type="SUPFAM" id="SSF56281">
    <property type="entry name" value="Metallo-hydrolase/oxidoreductase"/>
    <property type="match status" value="1"/>
</dbReference>
<comment type="caution">
    <text evidence="4">The sequence shown here is derived from an EMBL/GenBank/DDBJ whole genome shotgun (WGS) entry which is preliminary data.</text>
</comment>
<dbReference type="InterPro" id="IPR022712">
    <property type="entry name" value="Beta_Casp"/>
</dbReference>
<dbReference type="OrthoDB" id="9803916at2"/>
<dbReference type="InterPro" id="IPR050698">
    <property type="entry name" value="MBL"/>
</dbReference>
<proteinExistence type="predicted"/>
<dbReference type="GO" id="GO:0016787">
    <property type="term" value="F:hydrolase activity"/>
    <property type="evidence" value="ECO:0007669"/>
    <property type="project" value="UniProtKB-KW"/>
</dbReference>
<dbReference type="PANTHER" id="PTHR11203">
    <property type="entry name" value="CLEAVAGE AND POLYADENYLATION SPECIFICITY FACTOR FAMILY MEMBER"/>
    <property type="match status" value="1"/>
</dbReference>
<evidence type="ECO:0000313" key="4">
    <source>
        <dbReference type="EMBL" id="KAB2817114.1"/>
    </source>
</evidence>
<feature type="domain" description="Metallo-beta-lactamase" evidence="2">
    <location>
        <begin position="21"/>
        <end position="234"/>
    </location>
</feature>
<dbReference type="Gene3D" id="3.60.15.10">
    <property type="entry name" value="Ribonuclease Z/Hydroxyacylglutathione hydrolase-like"/>
    <property type="match status" value="1"/>
</dbReference>
<evidence type="ECO:0000259" key="2">
    <source>
        <dbReference type="SMART" id="SM00849"/>
    </source>
</evidence>
<evidence type="ECO:0000259" key="3">
    <source>
        <dbReference type="SMART" id="SM01027"/>
    </source>
</evidence>
<dbReference type="RefSeq" id="WP_151691685.1">
    <property type="nucleotide sequence ID" value="NZ_BMGX01000002.1"/>
</dbReference>
<reference evidence="4 5" key="1">
    <citation type="submission" date="2019-10" db="EMBL/GenBank/DDBJ databases">
        <title>Genome sequence of Phaeocystidibacter marisrubri JCM30614 (type strain).</title>
        <authorList>
            <person name="Bowman J.P."/>
        </authorList>
    </citation>
    <scope>NUCLEOTIDE SEQUENCE [LARGE SCALE GENOMIC DNA]</scope>
    <source>
        <strain evidence="4 5">JCM 30614</strain>
    </source>
</reference>
<feature type="domain" description="Beta-Casp" evidence="3">
    <location>
        <begin position="255"/>
        <end position="374"/>
    </location>
</feature>
<dbReference type="EMBL" id="WBVQ01000001">
    <property type="protein sequence ID" value="KAB2817114.1"/>
    <property type="molecule type" value="Genomic_DNA"/>
</dbReference>
<dbReference type="CDD" id="cd16295">
    <property type="entry name" value="TTHA0252-CPSF-like_MBL-fold"/>
    <property type="match status" value="1"/>
</dbReference>
<sequence>MKSEVSPRVLVQFLGASGTVTGSKYLIHVDDHKILVDCGLFQGLKKLRLLNWEGIPTPIHEIDYVLLTHGHLDHCGYLPRLVKKGYDKTILGTEPTLNIAAIVLRDSAKIQEETARKANAEQFTIHSPAEPLYSVKDAEHTIEKFRPVEEGEWKDLFNGVSVRFQHVGHIIGASFIELDIHGKRYVFSGDVGRKNDWLLTDPKKPKRADVLFVESTYGDRIHPTDDPLLILQTHIQKTLERKGTVIIPCFAVERAQTIMYLLWKLKSSGQIMDVPMVMDSPMGGNVLDVFGRLVDSHVLKPDEFAQMKESFWIVQDIRETKLIVASNEPKIIVAGSGMLSGGRVLTYLERYLAKKETTIILSGFQAAGTRGRALLDGAKNLKIYGNYYPTRAEVYNMEVLSSHADQDELLDWLNEIESTPERVFIVHGEPQAADTFRRVLKDTYHWNAEIPELYQIVQL</sequence>
<evidence type="ECO:0000313" key="5">
    <source>
        <dbReference type="Proteomes" id="UP000484164"/>
    </source>
</evidence>
<keyword evidence="1 4" id="KW-0378">Hydrolase</keyword>